<feature type="region of interest" description="Disordered" evidence="2">
    <location>
        <begin position="192"/>
        <end position="225"/>
    </location>
</feature>
<gene>
    <name evidence="4" type="primary">Contig1515.g1662</name>
    <name evidence="4" type="ORF">STYLEM_20977</name>
</gene>
<protein>
    <submittedName>
        <fullName evidence="4">Camp-dependent protein kinase regulatory</fullName>
    </submittedName>
</protein>
<dbReference type="GO" id="GO:0005952">
    <property type="term" value="C:cAMP-dependent protein kinase complex"/>
    <property type="evidence" value="ECO:0007669"/>
    <property type="project" value="InterPro"/>
</dbReference>
<dbReference type="PANTHER" id="PTHR11635">
    <property type="entry name" value="CAMP-DEPENDENT PROTEIN KINASE REGULATORY CHAIN"/>
    <property type="match status" value="1"/>
</dbReference>
<dbReference type="Pfam" id="PF00027">
    <property type="entry name" value="cNMP_binding"/>
    <property type="match status" value="1"/>
</dbReference>
<feature type="region of interest" description="Disordered" evidence="2">
    <location>
        <begin position="1"/>
        <end position="128"/>
    </location>
</feature>
<dbReference type="InterPro" id="IPR014710">
    <property type="entry name" value="RmlC-like_jellyroll"/>
</dbReference>
<dbReference type="Gene3D" id="2.60.120.10">
    <property type="entry name" value="Jelly Rolls"/>
    <property type="match status" value="2"/>
</dbReference>
<feature type="compositionally biased region" description="Basic residues" evidence="2">
    <location>
        <begin position="95"/>
        <end position="104"/>
    </location>
</feature>
<organism evidence="4 5">
    <name type="scientific">Stylonychia lemnae</name>
    <name type="common">Ciliate</name>
    <dbReference type="NCBI Taxonomy" id="5949"/>
    <lineage>
        <taxon>Eukaryota</taxon>
        <taxon>Sar</taxon>
        <taxon>Alveolata</taxon>
        <taxon>Ciliophora</taxon>
        <taxon>Intramacronucleata</taxon>
        <taxon>Spirotrichea</taxon>
        <taxon>Stichotrichia</taxon>
        <taxon>Sporadotrichida</taxon>
        <taxon>Oxytrichidae</taxon>
        <taxon>Stylonychinae</taxon>
        <taxon>Stylonychia</taxon>
    </lineage>
</organism>
<dbReference type="GO" id="GO:0016301">
    <property type="term" value="F:kinase activity"/>
    <property type="evidence" value="ECO:0007669"/>
    <property type="project" value="UniProtKB-KW"/>
</dbReference>
<dbReference type="PANTHER" id="PTHR11635:SF152">
    <property type="entry name" value="CAMP-DEPENDENT PROTEIN KINASE TYPE I REGULATORY SUBUNIT-RELATED"/>
    <property type="match status" value="1"/>
</dbReference>
<proteinExistence type="predicted"/>
<feature type="coiled-coil region" evidence="1">
    <location>
        <begin position="636"/>
        <end position="674"/>
    </location>
</feature>
<feature type="compositionally biased region" description="Polar residues" evidence="2">
    <location>
        <begin position="106"/>
        <end position="123"/>
    </location>
</feature>
<dbReference type="GO" id="GO:0030552">
    <property type="term" value="F:cAMP binding"/>
    <property type="evidence" value="ECO:0007669"/>
    <property type="project" value="TreeGrafter"/>
</dbReference>
<dbReference type="PROSITE" id="PS50042">
    <property type="entry name" value="CNMP_BINDING_3"/>
    <property type="match status" value="2"/>
</dbReference>
<keyword evidence="4" id="KW-0418">Kinase</keyword>
<keyword evidence="5" id="KW-1185">Reference proteome</keyword>
<dbReference type="InterPro" id="IPR000595">
    <property type="entry name" value="cNMP-bd_dom"/>
</dbReference>
<keyword evidence="1" id="KW-0175">Coiled coil</keyword>
<dbReference type="GO" id="GO:0004862">
    <property type="term" value="F:cAMP-dependent protein kinase inhibitor activity"/>
    <property type="evidence" value="ECO:0007669"/>
    <property type="project" value="TreeGrafter"/>
</dbReference>
<name>A0A078BC90_STYLE</name>
<evidence type="ECO:0000259" key="3">
    <source>
        <dbReference type="PROSITE" id="PS50042"/>
    </source>
</evidence>
<dbReference type="GO" id="GO:0005829">
    <property type="term" value="C:cytosol"/>
    <property type="evidence" value="ECO:0007669"/>
    <property type="project" value="TreeGrafter"/>
</dbReference>
<feature type="domain" description="Cyclic nucleotide-binding" evidence="3">
    <location>
        <begin position="479"/>
        <end position="564"/>
    </location>
</feature>
<dbReference type="CDD" id="cd00038">
    <property type="entry name" value="CAP_ED"/>
    <property type="match status" value="2"/>
</dbReference>
<dbReference type="OrthoDB" id="166212at2759"/>
<accession>A0A078BC90</accession>
<feature type="compositionally biased region" description="Polar residues" evidence="2">
    <location>
        <begin position="27"/>
        <end position="75"/>
    </location>
</feature>
<dbReference type="Proteomes" id="UP000039865">
    <property type="component" value="Unassembled WGS sequence"/>
</dbReference>
<dbReference type="InterPro" id="IPR050503">
    <property type="entry name" value="cAMP-dep_PK_reg_su-like"/>
</dbReference>
<evidence type="ECO:0000256" key="2">
    <source>
        <dbReference type="SAM" id="MobiDB-lite"/>
    </source>
</evidence>
<reference evidence="4 5" key="1">
    <citation type="submission" date="2014-06" db="EMBL/GenBank/DDBJ databases">
        <authorList>
            <person name="Swart Estienne"/>
        </authorList>
    </citation>
    <scope>NUCLEOTIDE SEQUENCE [LARGE SCALE GENOMIC DNA]</scope>
    <source>
        <strain evidence="4 5">130c</strain>
    </source>
</reference>
<dbReference type="InParanoid" id="A0A078BC90"/>
<dbReference type="GO" id="GO:0034236">
    <property type="term" value="F:protein kinase A catalytic subunit binding"/>
    <property type="evidence" value="ECO:0007669"/>
    <property type="project" value="TreeGrafter"/>
</dbReference>
<evidence type="ECO:0000256" key="1">
    <source>
        <dbReference type="SAM" id="Coils"/>
    </source>
</evidence>
<feature type="compositionally biased region" description="Basic and acidic residues" evidence="2">
    <location>
        <begin position="195"/>
        <end position="209"/>
    </location>
</feature>
<dbReference type="SUPFAM" id="SSF51206">
    <property type="entry name" value="cAMP-binding domain-like"/>
    <property type="match status" value="2"/>
</dbReference>
<feature type="domain" description="Cyclic nucleotide-binding" evidence="3">
    <location>
        <begin position="269"/>
        <end position="449"/>
    </location>
</feature>
<dbReference type="InterPro" id="IPR018490">
    <property type="entry name" value="cNMP-bd_dom_sf"/>
</dbReference>
<feature type="compositionally biased region" description="Polar residues" evidence="2">
    <location>
        <begin position="1"/>
        <end position="19"/>
    </location>
</feature>
<dbReference type="AlphaFoldDB" id="A0A078BC90"/>
<keyword evidence="4" id="KW-0808">Transferase</keyword>
<sequence length="927" mass="106264">MSSSSQKTASPFVSRSNSMSDEDNADLNKSTNIKSARKSGSNSASRMNRQKAKTQMISNKSNNKDLQTAPSIGSTQEQNPDENPPPQNEEEKSKTAKKQPKLTLKRQMTQKRQSQVIGISSTKPAPRKSMSIQIDSPLTNLAQQASGRNSLTQIKNNANNSAGRQSVMVTQIKTGSDNGNNKHKSLGGALTIEELSEKDSDEESSRYNKNETIQEDDDEEDNPFKDYENDELFKKVCAIADKITQQNPSEADQMEIVNYLKQLPQFEGRFDHLNKNLTKKLIDCFEIRFMERGEYLFRKNDKPDYAYVILYGSVICLNVKSSTYIIGQEPQSPMIEVQKKESVNVSTLNPEALKKYQEEQKEKELLANRRRKIYKDNFVTVEEEFKVVELGVGIMIGEVAMMDKNGVRALSGMAKNDSIFLLLNREAFDVLVKEREKKENEVLTQFIFDSVPKIRDLFQFKKVVKTVKINFKHEKHLRGKEIIKEGQKSDRLYIIKEGMCAMYKTIELKDMLGMPKIKQEKIMNIETCGIFGEESLIFDSESTYTIKSITPVTMVYITYNDLKREFKRLLPSLGEFCQKRLNFILERYQKIKNARNYERKHFNSKIEKGSMNVFLQRDFKNQIDFADNRTKRKLQVFFLRKELQQLQDAKQRLNEEMEREKQELTNIHTNLTNQNTSRFVPQMIETPQLQYVNKVLFPQRIKQQQDQGQGGSMRSIKQTMNIDFNKRQSIILAPKMLNSQSTQSLITPTKQIVSLLFSQILSILQLAQSMQNPIQPNSPQVQIIQNHQYQQYSLKNKRTLSQIHGGPNNNQFFMTNDNRYNNSSQSNLNINQNGKKNNDHNAGIDHLIKITSLDTDEDGPSARFTGMSAQNKPPVRMRAASTLSGPMKSNQGTTITPSTSISIKGSNIQSEASKNHFFDKRNINVKN</sequence>
<evidence type="ECO:0000313" key="5">
    <source>
        <dbReference type="Proteomes" id="UP000039865"/>
    </source>
</evidence>
<dbReference type="EMBL" id="CCKQ01019778">
    <property type="protein sequence ID" value="CDW91816.1"/>
    <property type="molecule type" value="Genomic_DNA"/>
</dbReference>
<evidence type="ECO:0000313" key="4">
    <source>
        <dbReference type="EMBL" id="CDW91816.1"/>
    </source>
</evidence>